<dbReference type="GO" id="GO:0047444">
    <property type="term" value="F:N-acylneuraminate-9-phosphate synthase activity"/>
    <property type="evidence" value="ECO:0007669"/>
    <property type="project" value="TreeGrafter"/>
</dbReference>
<keyword evidence="3" id="KW-1185">Reference proteome</keyword>
<dbReference type="PROSITE" id="PS50844">
    <property type="entry name" value="AFP_LIKE"/>
    <property type="match status" value="1"/>
</dbReference>
<organism evidence="2 3">
    <name type="scientific">Brumicola blandensis</name>
    <dbReference type="NCBI Taxonomy" id="3075611"/>
    <lineage>
        <taxon>Bacteria</taxon>
        <taxon>Pseudomonadati</taxon>
        <taxon>Pseudomonadota</taxon>
        <taxon>Gammaproteobacteria</taxon>
        <taxon>Alteromonadales</taxon>
        <taxon>Alteromonadaceae</taxon>
        <taxon>Brumicola</taxon>
    </lineage>
</organism>
<evidence type="ECO:0000313" key="3">
    <source>
        <dbReference type="Proteomes" id="UP001249020"/>
    </source>
</evidence>
<dbReference type="InterPro" id="IPR013132">
    <property type="entry name" value="PseI/NeuA/B-like_N"/>
</dbReference>
<name>A0AAW8R416_9ALTE</name>
<reference evidence="2 3" key="1">
    <citation type="submission" date="2023-09" db="EMBL/GenBank/DDBJ databases">
        <authorList>
            <person name="Rey-Velasco X."/>
        </authorList>
    </citation>
    <scope>NUCLEOTIDE SEQUENCE [LARGE SCALE GENOMIC DNA]</scope>
    <source>
        <strain evidence="2 3">W409</strain>
    </source>
</reference>
<dbReference type="NCBIfam" id="TIGR03586">
    <property type="entry name" value="PseI"/>
    <property type="match status" value="1"/>
</dbReference>
<dbReference type="GO" id="GO:0016051">
    <property type="term" value="P:carbohydrate biosynthetic process"/>
    <property type="evidence" value="ECO:0007669"/>
    <property type="project" value="InterPro"/>
</dbReference>
<dbReference type="InterPro" id="IPR006190">
    <property type="entry name" value="SAF_AFP_Neu5Ac"/>
</dbReference>
<dbReference type="Gene3D" id="3.90.1210.10">
    <property type="entry name" value="Antifreeze-like/N-acetylneuraminic acid synthase C-terminal domain"/>
    <property type="match status" value="1"/>
</dbReference>
<keyword evidence="2" id="KW-0808">Transferase</keyword>
<protein>
    <submittedName>
        <fullName evidence="2">Pseudaminic acid synthase</fullName>
        <ecNumber evidence="2">2.5.1.97</ecNumber>
    </submittedName>
</protein>
<dbReference type="InterPro" id="IPR051690">
    <property type="entry name" value="PseI-like"/>
</dbReference>
<dbReference type="EMBL" id="JAVRIE010000003">
    <property type="protein sequence ID" value="MDT0582818.1"/>
    <property type="molecule type" value="Genomic_DNA"/>
</dbReference>
<dbReference type="PANTHER" id="PTHR42966:SF2">
    <property type="entry name" value="PSEUDAMINIC ACID SYNTHASE"/>
    <property type="match status" value="1"/>
</dbReference>
<feature type="domain" description="AFP-like" evidence="1">
    <location>
        <begin position="311"/>
        <end position="369"/>
    </location>
</feature>
<dbReference type="PANTHER" id="PTHR42966">
    <property type="entry name" value="N-ACETYLNEURAMINATE SYNTHASE"/>
    <property type="match status" value="1"/>
</dbReference>
<evidence type="ECO:0000313" key="2">
    <source>
        <dbReference type="EMBL" id="MDT0582818.1"/>
    </source>
</evidence>
<proteinExistence type="predicted"/>
<dbReference type="EC" id="2.5.1.97" evidence="2"/>
<gene>
    <name evidence="2" type="primary">pseI</name>
    <name evidence="2" type="ORF">RM544_09710</name>
</gene>
<dbReference type="InterPro" id="IPR057736">
    <property type="entry name" value="SAF_PseI/NeuA/NeuB"/>
</dbReference>
<dbReference type="InterPro" id="IPR036732">
    <property type="entry name" value="AFP_Neu5c_C_sf"/>
</dbReference>
<dbReference type="CDD" id="cd11615">
    <property type="entry name" value="SAF_NeuB_like"/>
    <property type="match status" value="1"/>
</dbReference>
<dbReference type="InterPro" id="IPR013785">
    <property type="entry name" value="Aldolase_TIM"/>
</dbReference>
<sequence length="371" mass="40148">MSGKLDTQHENAAQATIRIGDDDLFVDIGKGHKPFIIAELSGNHSQDFALAKKMVHEAAKAGAHAIKLQTYTASSMTLDLDSGDFVIQEKDSLWAGEKLFDLYGKASTPYEWHAELFALANSLGMLAFSSPFDEDAVDFLTSLNVPCFKIASFELTDIPLIRKVAKQGKPMIMSTGMATVSEIEEAVKTAKSEGCEQIILLKCTSTYPALPENTNLVTIPNMRTTFDCQVGLSDHTAGIGVSVASVAFGASVIEKHFVLSRDAGGVDAEFSMEPNELAQLVSETERVHQAMGKVTYGGSQAEEKSKQYRRSIYICKPIKAGETLSREHVKIVRPAHGLAPKHLDTVVGSIAKEDMHIGTPLSWALISTQGS</sequence>
<evidence type="ECO:0000259" key="1">
    <source>
        <dbReference type="PROSITE" id="PS50844"/>
    </source>
</evidence>
<comment type="caution">
    <text evidence="2">The sequence shown here is derived from an EMBL/GenBank/DDBJ whole genome shotgun (WGS) entry which is preliminary data.</text>
</comment>
<dbReference type="InterPro" id="IPR020030">
    <property type="entry name" value="Pseudaminic_synth_PseI"/>
</dbReference>
<dbReference type="SMART" id="SM00858">
    <property type="entry name" value="SAF"/>
    <property type="match status" value="1"/>
</dbReference>
<dbReference type="RefSeq" id="WP_311361591.1">
    <property type="nucleotide sequence ID" value="NZ_JAVRIE010000003.1"/>
</dbReference>
<dbReference type="Pfam" id="PF08666">
    <property type="entry name" value="SAF"/>
    <property type="match status" value="1"/>
</dbReference>
<dbReference type="SUPFAM" id="SSF51269">
    <property type="entry name" value="AFP III-like domain"/>
    <property type="match status" value="1"/>
</dbReference>
<dbReference type="Proteomes" id="UP001249020">
    <property type="component" value="Unassembled WGS sequence"/>
</dbReference>
<dbReference type="SUPFAM" id="SSF51569">
    <property type="entry name" value="Aldolase"/>
    <property type="match status" value="1"/>
</dbReference>
<dbReference type="AlphaFoldDB" id="A0AAW8R416"/>
<dbReference type="InterPro" id="IPR013974">
    <property type="entry name" value="SAF"/>
</dbReference>
<accession>A0AAW8R416</accession>
<dbReference type="Gene3D" id="3.20.20.70">
    <property type="entry name" value="Aldolase class I"/>
    <property type="match status" value="1"/>
</dbReference>
<dbReference type="Pfam" id="PF03102">
    <property type="entry name" value="NeuB"/>
    <property type="match status" value="1"/>
</dbReference>